<feature type="compositionally biased region" description="Basic and acidic residues" evidence="1">
    <location>
        <begin position="162"/>
        <end position="177"/>
    </location>
</feature>
<sequence length="273" mass="28598">MVPAQRPAPAGEQTRLRLVPPVGDTDLSRHLDDDPSPHAGEEPVRHTTDGSARYPGEESARYPGEESARHAHGPDDPSRTVEPSAGPGAEPAGWRESLRPASAPPVTGTPVAAAAAGGPPSSNSPVPPEPADLRAADRPTEGGGAGTEPHRPRWAGAFGDPVNRHEEPPAHPDEGRVRHGAGTSRPQQSGWAPPWAPEDPQPSGRRARNEWSPSWYPQPTPPGVPEPEQQPYPGHPERPTPTPAAGPVTGPSYPDPSRAGEGHDPGPTRPAYA</sequence>
<accession>A0ABS3VXX5</accession>
<comment type="caution">
    <text evidence="2">The sequence shown here is derived from an EMBL/GenBank/DDBJ whole genome shotgun (WGS) entry which is preliminary data.</text>
</comment>
<protein>
    <submittedName>
        <fullName evidence="2">Uncharacterized protein</fullName>
    </submittedName>
</protein>
<feature type="compositionally biased region" description="Low complexity" evidence="1">
    <location>
        <begin position="100"/>
        <end position="124"/>
    </location>
</feature>
<feature type="non-terminal residue" evidence="2">
    <location>
        <position position="273"/>
    </location>
</feature>
<feature type="region of interest" description="Disordered" evidence="1">
    <location>
        <begin position="1"/>
        <end position="273"/>
    </location>
</feature>
<evidence type="ECO:0000256" key="1">
    <source>
        <dbReference type="SAM" id="MobiDB-lite"/>
    </source>
</evidence>
<evidence type="ECO:0000313" key="3">
    <source>
        <dbReference type="Proteomes" id="UP000823521"/>
    </source>
</evidence>
<dbReference type="Proteomes" id="UP000823521">
    <property type="component" value="Unassembled WGS sequence"/>
</dbReference>
<evidence type="ECO:0000313" key="2">
    <source>
        <dbReference type="EMBL" id="MBO4209395.1"/>
    </source>
</evidence>
<organism evidence="2 3">
    <name type="scientific">Micromonospora echinofusca</name>
    <dbReference type="NCBI Taxonomy" id="47858"/>
    <lineage>
        <taxon>Bacteria</taxon>
        <taxon>Bacillati</taxon>
        <taxon>Actinomycetota</taxon>
        <taxon>Actinomycetes</taxon>
        <taxon>Micromonosporales</taxon>
        <taxon>Micromonosporaceae</taxon>
        <taxon>Micromonospora</taxon>
    </lineage>
</organism>
<reference evidence="2 3" key="1">
    <citation type="submission" date="2019-12" db="EMBL/GenBank/DDBJ databases">
        <title>Whole genome sequencing of endophytic Actinobacterium Micromonospora sp. MPMI6T.</title>
        <authorList>
            <person name="Evv R."/>
            <person name="Podile A.R."/>
        </authorList>
    </citation>
    <scope>NUCLEOTIDE SEQUENCE [LARGE SCALE GENOMIC DNA]</scope>
    <source>
        <strain evidence="2 3">MPMI6</strain>
    </source>
</reference>
<proteinExistence type="predicted"/>
<name>A0ABS3VXX5_MICEH</name>
<gene>
    <name evidence="2" type="ORF">GSF22_25870</name>
</gene>
<keyword evidence="3" id="KW-1185">Reference proteome</keyword>
<feature type="compositionally biased region" description="Basic and acidic residues" evidence="1">
    <location>
        <begin position="26"/>
        <end position="48"/>
    </location>
</feature>
<feature type="compositionally biased region" description="Basic and acidic residues" evidence="1">
    <location>
        <begin position="131"/>
        <end position="140"/>
    </location>
</feature>
<feature type="compositionally biased region" description="Basic and acidic residues" evidence="1">
    <location>
        <begin position="55"/>
        <end position="79"/>
    </location>
</feature>
<feature type="compositionally biased region" description="Pro residues" evidence="1">
    <location>
        <begin position="216"/>
        <end position="244"/>
    </location>
</feature>
<dbReference type="EMBL" id="WVUH01000296">
    <property type="protein sequence ID" value="MBO4209395.1"/>
    <property type="molecule type" value="Genomic_DNA"/>
</dbReference>